<protein>
    <recommendedName>
        <fullName evidence="1">glutathione transferase</fullName>
        <ecNumber evidence="1">2.5.1.18</ecNumber>
    </recommendedName>
</protein>
<evidence type="ECO:0000256" key="3">
    <source>
        <dbReference type="ARBA" id="ARBA00047960"/>
    </source>
</evidence>
<dbReference type="SFLD" id="SFLDG01152">
    <property type="entry name" value="Main.3:_Omega-_and_Tau-like"/>
    <property type="match status" value="1"/>
</dbReference>
<dbReference type="EC" id="2.5.1.18" evidence="1"/>
<reference evidence="7 8" key="1">
    <citation type="journal article" date="2019" name="Plant Biotechnol. J.">
        <title>The red bayberry genome and genetic basis of sex determination.</title>
        <authorList>
            <person name="Jia H.M."/>
            <person name="Jia H.J."/>
            <person name="Cai Q.L."/>
            <person name="Wang Y."/>
            <person name="Zhao H.B."/>
            <person name="Yang W.F."/>
            <person name="Wang G.Y."/>
            <person name="Li Y.H."/>
            <person name="Zhan D.L."/>
            <person name="Shen Y.T."/>
            <person name="Niu Q.F."/>
            <person name="Chang L."/>
            <person name="Qiu J."/>
            <person name="Zhao L."/>
            <person name="Xie H.B."/>
            <person name="Fu W.Y."/>
            <person name="Jin J."/>
            <person name="Li X.W."/>
            <person name="Jiao Y."/>
            <person name="Zhou C.C."/>
            <person name="Tu T."/>
            <person name="Chai C.Y."/>
            <person name="Gao J.L."/>
            <person name="Fan L.J."/>
            <person name="van de Weg E."/>
            <person name="Wang J.Y."/>
            <person name="Gao Z.S."/>
        </authorList>
    </citation>
    <scope>NUCLEOTIDE SEQUENCE [LARGE SCALE GENOMIC DNA]</scope>
    <source>
        <tissue evidence="7">Leaves</tissue>
    </source>
</reference>
<dbReference type="Proteomes" id="UP000516437">
    <property type="component" value="Chromosome 8"/>
</dbReference>
<dbReference type="SUPFAM" id="SSF47616">
    <property type="entry name" value="GST C-terminal domain-like"/>
    <property type="match status" value="1"/>
</dbReference>
<evidence type="ECO:0000259" key="6">
    <source>
        <dbReference type="PROSITE" id="PS50405"/>
    </source>
</evidence>
<dbReference type="SFLD" id="SFLDS00019">
    <property type="entry name" value="Glutathione_Transferase_(cytos"/>
    <property type="match status" value="1"/>
</dbReference>
<dbReference type="InterPro" id="IPR040079">
    <property type="entry name" value="Glutathione_S-Trfase"/>
</dbReference>
<dbReference type="GO" id="GO:0005737">
    <property type="term" value="C:cytoplasm"/>
    <property type="evidence" value="ECO:0007669"/>
    <property type="project" value="TreeGrafter"/>
</dbReference>
<dbReference type="Gene3D" id="3.40.30.10">
    <property type="entry name" value="Glutaredoxin"/>
    <property type="match status" value="1"/>
</dbReference>
<dbReference type="OrthoDB" id="4951845at2759"/>
<feature type="domain" description="GST C-terminal" evidence="6">
    <location>
        <begin position="87"/>
        <end position="215"/>
    </location>
</feature>
<dbReference type="AlphaFoldDB" id="A0A6A1USK0"/>
<dbReference type="Pfam" id="PF00043">
    <property type="entry name" value="GST_C"/>
    <property type="match status" value="1"/>
</dbReference>
<organism evidence="7 8">
    <name type="scientific">Morella rubra</name>
    <name type="common">Chinese bayberry</name>
    <dbReference type="NCBI Taxonomy" id="262757"/>
    <lineage>
        <taxon>Eukaryota</taxon>
        <taxon>Viridiplantae</taxon>
        <taxon>Streptophyta</taxon>
        <taxon>Embryophyta</taxon>
        <taxon>Tracheophyta</taxon>
        <taxon>Spermatophyta</taxon>
        <taxon>Magnoliopsida</taxon>
        <taxon>eudicotyledons</taxon>
        <taxon>Gunneridae</taxon>
        <taxon>Pentapetalae</taxon>
        <taxon>rosids</taxon>
        <taxon>fabids</taxon>
        <taxon>Fagales</taxon>
        <taxon>Myricaceae</taxon>
        <taxon>Morella</taxon>
    </lineage>
</organism>
<dbReference type="PANTHER" id="PTHR11260:SF676">
    <property type="entry name" value="GLUTATHIONE S-TRANSFERASE U8"/>
    <property type="match status" value="1"/>
</dbReference>
<evidence type="ECO:0000259" key="5">
    <source>
        <dbReference type="PROSITE" id="PS50404"/>
    </source>
</evidence>
<dbReference type="InterPro" id="IPR036249">
    <property type="entry name" value="Thioredoxin-like_sf"/>
</dbReference>
<proteinExistence type="inferred from homology"/>
<dbReference type="InterPro" id="IPR010987">
    <property type="entry name" value="Glutathione-S-Trfase_C-like"/>
</dbReference>
<dbReference type="InterPro" id="IPR036282">
    <property type="entry name" value="Glutathione-S-Trfase_C_sf"/>
</dbReference>
<comment type="caution">
    <text evidence="7">The sequence shown here is derived from an EMBL/GenBank/DDBJ whole genome shotgun (WGS) entry which is preliminary data.</text>
</comment>
<dbReference type="FunFam" id="1.20.1050.10:FF:000012">
    <property type="entry name" value="Tau class glutathione S-transferase"/>
    <property type="match status" value="1"/>
</dbReference>
<dbReference type="PROSITE" id="PS50405">
    <property type="entry name" value="GST_CTER"/>
    <property type="match status" value="1"/>
</dbReference>
<evidence type="ECO:0000256" key="1">
    <source>
        <dbReference type="ARBA" id="ARBA00012452"/>
    </source>
</evidence>
<gene>
    <name evidence="7" type="ORF">CJ030_MR8G003105</name>
</gene>
<comment type="catalytic activity">
    <reaction evidence="3">
        <text>RX + glutathione = an S-substituted glutathione + a halide anion + H(+)</text>
        <dbReference type="Rhea" id="RHEA:16437"/>
        <dbReference type="ChEBI" id="CHEBI:15378"/>
        <dbReference type="ChEBI" id="CHEBI:16042"/>
        <dbReference type="ChEBI" id="CHEBI:17792"/>
        <dbReference type="ChEBI" id="CHEBI:57925"/>
        <dbReference type="ChEBI" id="CHEBI:90779"/>
        <dbReference type="EC" id="2.5.1.18"/>
    </reaction>
</comment>
<dbReference type="PROSITE" id="PS50404">
    <property type="entry name" value="GST_NTER"/>
    <property type="match status" value="1"/>
</dbReference>
<sequence>MAEEVVLFGAWFSPYSQRVRIALKLKGVQYKYVEEDLHNKSPALLEYNPAHKKIPVLVHNGKPIAESQVILEYIDETWHGYPILPKDPYERAIARFWAKYLDEKYNLPLKIKACWGEEKEREKALEEVSEILQFLETELKEKRFFGGETIGMVDIVANVIGLWLGAFEEASGVQLMKREKVPKLCDWIDEFVSSSVTKESLPPRDKLIVYLRNRFGGANVSK</sequence>
<evidence type="ECO:0000313" key="8">
    <source>
        <dbReference type="Proteomes" id="UP000516437"/>
    </source>
</evidence>
<dbReference type="Gene3D" id="1.20.1050.10">
    <property type="match status" value="1"/>
</dbReference>
<keyword evidence="2 7" id="KW-0808">Transferase</keyword>
<dbReference type="InterPro" id="IPR004046">
    <property type="entry name" value="GST_C"/>
</dbReference>
<dbReference type="CDD" id="cd03185">
    <property type="entry name" value="GST_C_Tau"/>
    <property type="match status" value="1"/>
</dbReference>
<name>A0A6A1USK0_9ROSI</name>
<dbReference type="GO" id="GO:0004364">
    <property type="term" value="F:glutathione transferase activity"/>
    <property type="evidence" value="ECO:0007669"/>
    <property type="project" value="UniProtKB-EC"/>
</dbReference>
<dbReference type="InterPro" id="IPR004045">
    <property type="entry name" value="Glutathione_S-Trfase_N"/>
</dbReference>
<dbReference type="SUPFAM" id="SSF52833">
    <property type="entry name" value="Thioredoxin-like"/>
    <property type="match status" value="1"/>
</dbReference>
<evidence type="ECO:0000256" key="2">
    <source>
        <dbReference type="ARBA" id="ARBA00022679"/>
    </source>
</evidence>
<dbReference type="GO" id="GO:0006749">
    <property type="term" value="P:glutathione metabolic process"/>
    <property type="evidence" value="ECO:0007669"/>
    <property type="project" value="InterPro"/>
</dbReference>
<dbReference type="InterPro" id="IPR045074">
    <property type="entry name" value="GST_C_Tau"/>
</dbReference>
<dbReference type="SFLD" id="SFLDG00358">
    <property type="entry name" value="Main_(cytGST)"/>
    <property type="match status" value="1"/>
</dbReference>
<accession>A0A6A1USK0</accession>
<evidence type="ECO:0000256" key="4">
    <source>
        <dbReference type="RuleBase" id="RU003494"/>
    </source>
</evidence>
<dbReference type="FunFam" id="3.40.30.10:FF:000014">
    <property type="entry name" value="Tau class glutathione S-transferase"/>
    <property type="match status" value="1"/>
</dbReference>
<comment type="similarity">
    <text evidence="4">Belongs to the GST superfamily.</text>
</comment>
<dbReference type="PANTHER" id="PTHR11260">
    <property type="entry name" value="GLUTATHIONE S-TRANSFERASE, GST, SUPERFAMILY, GST DOMAIN CONTAINING"/>
    <property type="match status" value="1"/>
</dbReference>
<dbReference type="InterPro" id="IPR045073">
    <property type="entry name" value="Omega/Tau-like"/>
</dbReference>
<evidence type="ECO:0000313" key="7">
    <source>
        <dbReference type="EMBL" id="KAB1203292.1"/>
    </source>
</evidence>
<dbReference type="Pfam" id="PF02798">
    <property type="entry name" value="GST_N"/>
    <property type="match status" value="1"/>
</dbReference>
<dbReference type="PROSITE" id="PS51354">
    <property type="entry name" value="GLUTAREDOXIN_2"/>
    <property type="match status" value="1"/>
</dbReference>
<keyword evidence="8" id="KW-1185">Reference proteome</keyword>
<feature type="domain" description="GST N-terminal" evidence="5">
    <location>
        <begin position="3"/>
        <end position="82"/>
    </location>
</feature>
<dbReference type="CDD" id="cd03058">
    <property type="entry name" value="GST_N_Tau"/>
    <property type="match status" value="1"/>
</dbReference>
<dbReference type="EMBL" id="RXIC02000026">
    <property type="protein sequence ID" value="KAB1203292.1"/>
    <property type="molecule type" value="Genomic_DNA"/>
</dbReference>